<comment type="caution">
    <text evidence="1">The sequence shown here is derived from an EMBL/GenBank/DDBJ whole genome shotgun (WGS) entry which is preliminary data.</text>
</comment>
<protein>
    <submittedName>
        <fullName evidence="1">Uncharacterized protein</fullName>
    </submittedName>
</protein>
<name>A0A4Y2GQ30_ARAVE</name>
<dbReference type="Proteomes" id="UP000499080">
    <property type="component" value="Unassembled WGS sequence"/>
</dbReference>
<evidence type="ECO:0000313" key="1">
    <source>
        <dbReference type="EMBL" id="GBM54899.1"/>
    </source>
</evidence>
<proteinExistence type="predicted"/>
<evidence type="ECO:0000313" key="2">
    <source>
        <dbReference type="Proteomes" id="UP000499080"/>
    </source>
</evidence>
<sequence length="126" mass="14230">MRPDYESTDARESTGQRLFGGFFCAQSTGSKHRDSQSLACRRMREGEKLRFQAQPRIFEGRWCRGGPIVFGFCYVMGKMTNPLKNVSFAVSKGELNWDSNVLYSCSGPIPPVLAGTKYKPMAMRFL</sequence>
<dbReference type="AlphaFoldDB" id="A0A4Y2GQ30"/>
<organism evidence="1 2">
    <name type="scientific">Araneus ventricosus</name>
    <name type="common">Orbweaver spider</name>
    <name type="synonym">Epeira ventricosa</name>
    <dbReference type="NCBI Taxonomy" id="182803"/>
    <lineage>
        <taxon>Eukaryota</taxon>
        <taxon>Metazoa</taxon>
        <taxon>Ecdysozoa</taxon>
        <taxon>Arthropoda</taxon>
        <taxon>Chelicerata</taxon>
        <taxon>Arachnida</taxon>
        <taxon>Araneae</taxon>
        <taxon>Araneomorphae</taxon>
        <taxon>Entelegynae</taxon>
        <taxon>Araneoidea</taxon>
        <taxon>Araneidae</taxon>
        <taxon>Araneus</taxon>
    </lineage>
</organism>
<keyword evidence="2" id="KW-1185">Reference proteome</keyword>
<gene>
    <name evidence="1" type="ORF">AVEN_77810_1</name>
</gene>
<reference evidence="1 2" key="1">
    <citation type="journal article" date="2019" name="Sci. Rep.">
        <title>Orb-weaving spider Araneus ventricosus genome elucidates the spidroin gene catalogue.</title>
        <authorList>
            <person name="Kono N."/>
            <person name="Nakamura H."/>
            <person name="Ohtoshi R."/>
            <person name="Moran D.A.P."/>
            <person name="Shinohara A."/>
            <person name="Yoshida Y."/>
            <person name="Fujiwara M."/>
            <person name="Mori M."/>
            <person name="Tomita M."/>
            <person name="Arakawa K."/>
        </authorList>
    </citation>
    <scope>NUCLEOTIDE SEQUENCE [LARGE SCALE GENOMIC DNA]</scope>
</reference>
<dbReference type="EMBL" id="BGPR01001478">
    <property type="protein sequence ID" value="GBM54899.1"/>
    <property type="molecule type" value="Genomic_DNA"/>
</dbReference>
<accession>A0A4Y2GQ30</accession>